<accession>A0A397IER6</accession>
<proteinExistence type="predicted"/>
<gene>
    <name evidence="1" type="ORF">Glove_243g21</name>
</gene>
<dbReference type="OrthoDB" id="2448548at2759"/>
<evidence type="ECO:0000313" key="2">
    <source>
        <dbReference type="Proteomes" id="UP000266861"/>
    </source>
</evidence>
<sequence length="276" mass="31895">MQCGKLNDKKHYEGLCIKLYDISTEESNTKVSEVNDMLLDNDDFNYLFEYGDYNADVSVSLEVISNIPECFEEILFKSLQNKNSDVKSLQNDDSNIKCLQNEDLDIKSESSQNENSDIEEFPNKTYADLIILVTKYNLDNKVNNAIIKFFNKHFNLSISPFSKNIETDATTTDTLGKESLHPIYISLGNIPININVYVAIVSNRMHHLDLRGLQSISLLTVDNYRNLMKVMVFIVNDLLDKDFSEVYIKWNEMYLLSQLETFKKSNLENFQEAIEK</sequence>
<reference evidence="1 2" key="1">
    <citation type="submission" date="2018-08" db="EMBL/GenBank/DDBJ databases">
        <title>Genome and evolution of the arbuscular mycorrhizal fungus Diversispora epigaea (formerly Glomus versiforme) and its bacterial endosymbionts.</title>
        <authorList>
            <person name="Sun X."/>
            <person name="Fei Z."/>
            <person name="Harrison M."/>
        </authorList>
    </citation>
    <scope>NUCLEOTIDE SEQUENCE [LARGE SCALE GENOMIC DNA]</scope>
    <source>
        <strain evidence="1 2">IT104</strain>
    </source>
</reference>
<dbReference type="AlphaFoldDB" id="A0A397IER6"/>
<protein>
    <submittedName>
        <fullName evidence="1">Uncharacterized protein</fullName>
    </submittedName>
</protein>
<name>A0A397IER6_9GLOM</name>
<dbReference type="EMBL" id="PQFF01000225">
    <property type="protein sequence ID" value="RHZ72266.1"/>
    <property type="molecule type" value="Genomic_DNA"/>
</dbReference>
<keyword evidence="2" id="KW-1185">Reference proteome</keyword>
<dbReference type="Proteomes" id="UP000266861">
    <property type="component" value="Unassembled WGS sequence"/>
</dbReference>
<comment type="caution">
    <text evidence="1">The sequence shown here is derived from an EMBL/GenBank/DDBJ whole genome shotgun (WGS) entry which is preliminary data.</text>
</comment>
<evidence type="ECO:0000313" key="1">
    <source>
        <dbReference type="EMBL" id="RHZ72266.1"/>
    </source>
</evidence>
<organism evidence="1 2">
    <name type="scientific">Diversispora epigaea</name>
    <dbReference type="NCBI Taxonomy" id="1348612"/>
    <lineage>
        <taxon>Eukaryota</taxon>
        <taxon>Fungi</taxon>
        <taxon>Fungi incertae sedis</taxon>
        <taxon>Mucoromycota</taxon>
        <taxon>Glomeromycotina</taxon>
        <taxon>Glomeromycetes</taxon>
        <taxon>Diversisporales</taxon>
        <taxon>Diversisporaceae</taxon>
        <taxon>Diversispora</taxon>
    </lineage>
</organism>